<comment type="caution">
    <text evidence="2">The sequence shown here is derived from an EMBL/GenBank/DDBJ whole genome shotgun (WGS) entry which is preliminary data.</text>
</comment>
<reference evidence="2 3" key="1">
    <citation type="submission" date="2019-01" db="EMBL/GenBank/DDBJ databases">
        <title>Mucilaginibacter antarcticum sp. nov., isolated from antarctic soil.</title>
        <authorList>
            <person name="Yan Y.-Q."/>
            <person name="Du Z.-J."/>
        </authorList>
    </citation>
    <scope>NUCLEOTIDE SEQUENCE [LARGE SCALE GENOMIC DNA]</scope>
    <source>
        <strain evidence="2 3">F01003</strain>
    </source>
</reference>
<dbReference type="Pfam" id="PF01872">
    <property type="entry name" value="RibD_C"/>
    <property type="match status" value="1"/>
</dbReference>
<gene>
    <name evidence="2" type="ORF">EPL05_02830</name>
</gene>
<sequence length="184" mass="20325">MRKVIYATNITIDGCCDHTKGIADDELHEYFTELLRGMGLLAYGRKTYELMVPFWPGVAKTQSMGKATNEFAKVFDSIEKLVFSQTLERVDDKNTTISRAKPEEEILKLKQGEGKPISLGGVALSSHLIALGLVDEYHFVVQPFIAGEGTRLLKGITLPATLGLKLVESKVFKSGCVALKYVKQ</sequence>
<dbReference type="OrthoDB" id="195113at2"/>
<dbReference type="Proteomes" id="UP000286701">
    <property type="component" value="Unassembled WGS sequence"/>
</dbReference>
<dbReference type="SUPFAM" id="SSF53597">
    <property type="entry name" value="Dihydrofolate reductase-like"/>
    <property type="match status" value="1"/>
</dbReference>
<dbReference type="AlphaFoldDB" id="A0A444MV52"/>
<evidence type="ECO:0000259" key="1">
    <source>
        <dbReference type="Pfam" id="PF01872"/>
    </source>
</evidence>
<feature type="domain" description="Bacterial bifunctional deaminase-reductase C-terminal" evidence="1">
    <location>
        <begin position="2"/>
        <end position="177"/>
    </location>
</feature>
<dbReference type="RefSeq" id="WP_128531984.1">
    <property type="nucleotide sequence ID" value="NZ_SBIW01000001.1"/>
</dbReference>
<dbReference type="Gene3D" id="3.40.430.10">
    <property type="entry name" value="Dihydrofolate Reductase, subunit A"/>
    <property type="match status" value="1"/>
</dbReference>
<dbReference type="InterPro" id="IPR002734">
    <property type="entry name" value="RibDG_C"/>
</dbReference>
<evidence type="ECO:0000313" key="3">
    <source>
        <dbReference type="Proteomes" id="UP000286701"/>
    </source>
</evidence>
<dbReference type="GO" id="GO:0008703">
    <property type="term" value="F:5-amino-6-(5-phosphoribosylamino)uracil reductase activity"/>
    <property type="evidence" value="ECO:0007669"/>
    <property type="project" value="InterPro"/>
</dbReference>
<dbReference type="GO" id="GO:0009231">
    <property type="term" value="P:riboflavin biosynthetic process"/>
    <property type="evidence" value="ECO:0007669"/>
    <property type="project" value="InterPro"/>
</dbReference>
<accession>A0A444MV52</accession>
<protein>
    <submittedName>
        <fullName evidence="2">Dihydrofolate reductase</fullName>
    </submittedName>
</protein>
<keyword evidence="3" id="KW-1185">Reference proteome</keyword>
<name>A0A444MV52_9SPHI</name>
<evidence type="ECO:0000313" key="2">
    <source>
        <dbReference type="EMBL" id="RWY57478.1"/>
    </source>
</evidence>
<organism evidence="2 3">
    <name type="scientific">Mucilaginibacter gilvus</name>
    <dbReference type="NCBI Taxonomy" id="2305909"/>
    <lineage>
        <taxon>Bacteria</taxon>
        <taxon>Pseudomonadati</taxon>
        <taxon>Bacteroidota</taxon>
        <taxon>Sphingobacteriia</taxon>
        <taxon>Sphingobacteriales</taxon>
        <taxon>Sphingobacteriaceae</taxon>
        <taxon>Mucilaginibacter</taxon>
    </lineage>
</organism>
<dbReference type="EMBL" id="SBIW01000001">
    <property type="protein sequence ID" value="RWY57478.1"/>
    <property type="molecule type" value="Genomic_DNA"/>
</dbReference>
<dbReference type="InterPro" id="IPR024072">
    <property type="entry name" value="DHFR-like_dom_sf"/>
</dbReference>
<proteinExistence type="predicted"/>